<evidence type="ECO:0000313" key="4">
    <source>
        <dbReference type="EMBL" id="GGC74566.1"/>
    </source>
</evidence>
<dbReference type="RefSeq" id="WP_188566127.1">
    <property type="nucleotide sequence ID" value="NZ_BMED01000002.1"/>
</dbReference>
<dbReference type="GO" id="GO:0044780">
    <property type="term" value="P:bacterial-type flagellum assembly"/>
    <property type="evidence" value="ECO:0007669"/>
    <property type="project" value="InterPro"/>
</dbReference>
<reference evidence="4" key="1">
    <citation type="journal article" date="2014" name="Int. J. Syst. Evol. Microbiol.">
        <title>Complete genome sequence of Corynebacterium casei LMG S-19264T (=DSM 44701T), isolated from a smear-ripened cheese.</title>
        <authorList>
            <consortium name="US DOE Joint Genome Institute (JGI-PGF)"/>
            <person name="Walter F."/>
            <person name="Albersmeier A."/>
            <person name="Kalinowski J."/>
            <person name="Ruckert C."/>
        </authorList>
    </citation>
    <scope>NUCLEOTIDE SEQUENCE</scope>
    <source>
        <strain evidence="4">CGMCC 1.10998</strain>
    </source>
</reference>
<keyword evidence="5" id="KW-1185">Reference proteome</keyword>
<dbReference type="Proteomes" id="UP000637423">
    <property type="component" value="Unassembled WGS sequence"/>
</dbReference>
<dbReference type="EMBL" id="BMED01000002">
    <property type="protein sequence ID" value="GGC74566.1"/>
    <property type="molecule type" value="Genomic_DNA"/>
</dbReference>
<evidence type="ECO:0008006" key="6">
    <source>
        <dbReference type="Google" id="ProtNLM"/>
    </source>
</evidence>
<evidence type="ECO:0000256" key="3">
    <source>
        <dbReference type="ARBA" id="ARBA00022795"/>
    </source>
</evidence>
<gene>
    <name evidence="4" type="ORF">GCM10011396_22270</name>
</gene>
<dbReference type="Gene3D" id="1.20.58.300">
    <property type="entry name" value="FlgN-like"/>
    <property type="match status" value="1"/>
</dbReference>
<evidence type="ECO:0000256" key="2">
    <source>
        <dbReference type="ARBA" id="ARBA00007703"/>
    </source>
</evidence>
<dbReference type="AlphaFoldDB" id="A0A916UJ60"/>
<comment type="caution">
    <text evidence="4">The sequence shown here is derived from an EMBL/GenBank/DDBJ whole genome shotgun (WGS) entry which is preliminary data.</text>
</comment>
<name>A0A916UJ60_9BURK</name>
<evidence type="ECO:0000256" key="1">
    <source>
        <dbReference type="ARBA" id="ARBA00002397"/>
    </source>
</evidence>
<dbReference type="Pfam" id="PF05130">
    <property type="entry name" value="FlgN"/>
    <property type="match status" value="1"/>
</dbReference>
<protein>
    <recommendedName>
        <fullName evidence="6">Flagella synthesis protein FlgN</fullName>
    </recommendedName>
</protein>
<accession>A0A916UJ60</accession>
<dbReference type="InterPro" id="IPR007809">
    <property type="entry name" value="FlgN-like"/>
</dbReference>
<dbReference type="SUPFAM" id="SSF140566">
    <property type="entry name" value="FlgN-like"/>
    <property type="match status" value="1"/>
</dbReference>
<reference evidence="4" key="2">
    <citation type="submission" date="2020-09" db="EMBL/GenBank/DDBJ databases">
        <authorList>
            <person name="Sun Q."/>
            <person name="Zhou Y."/>
        </authorList>
    </citation>
    <scope>NUCLEOTIDE SEQUENCE</scope>
    <source>
        <strain evidence="4">CGMCC 1.10998</strain>
    </source>
</reference>
<keyword evidence="3" id="KW-1005">Bacterial flagellum biogenesis</keyword>
<comment type="function">
    <text evidence="1">Required for the efficient initiation of filament assembly.</text>
</comment>
<organism evidence="4 5">
    <name type="scientific">Undibacterium terreum</name>
    <dbReference type="NCBI Taxonomy" id="1224302"/>
    <lineage>
        <taxon>Bacteria</taxon>
        <taxon>Pseudomonadati</taxon>
        <taxon>Pseudomonadota</taxon>
        <taxon>Betaproteobacteria</taxon>
        <taxon>Burkholderiales</taxon>
        <taxon>Oxalobacteraceae</taxon>
        <taxon>Undibacterium</taxon>
    </lineage>
</organism>
<comment type="similarity">
    <text evidence="2">Belongs to the FlgN family.</text>
</comment>
<evidence type="ECO:0000313" key="5">
    <source>
        <dbReference type="Proteomes" id="UP000637423"/>
    </source>
</evidence>
<proteinExistence type="inferred from homology"/>
<dbReference type="InterPro" id="IPR036679">
    <property type="entry name" value="FlgN-like_sf"/>
</dbReference>
<sequence length="152" mass="17055">MNKPLHKASGGNPTHPQLLGLLMKGVAEDVKTYRSLQILLEDQFNAALRYQATQLNEIAEQITATVDTLEQRRQQRVFLVENLLGPNGTVAGAFPILTGNAREAMESGWQLLEELVIDCKQRNVRNSKLMMDQQNIMQKVLHGDEEQIYAPG</sequence>